<organism evidence="1 2">
    <name type="scientific">Elaphomyces granulatus</name>
    <dbReference type="NCBI Taxonomy" id="519963"/>
    <lineage>
        <taxon>Eukaryota</taxon>
        <taxon>Fungi</taxon>
        <taxon>Dikarya</taxon>
        <taxon>Ascomycota</taxon>
        <taxon>Pezizomycotina</taxon>
        <taxon>Eurotiomycetes</taxon>
        <taxon>Eurotiomycetidae</taxon>
        <taxon>Eurotiales</taxon>
        <taxon>Elaphomycetaceae</taxon>
        <taxon>Elaphomyces</taxon>
    </lineage>
</organism>
<dbReference type="AlphaFoldDB" id="A0A232M4E6"/>
<sequence length="137" mass="14674">ITVGSNINDGTIILLDKSFEFSSLDPDDEVPVPDKKQFKIVTSATIPTPNNDVIGVSRGKYTAVPAPTTIVELKPNVTFTFTVERAVYIKANSKHPEGTVQPCPTDAASKVEFPGTMKKATVTEDNAGKFAIAYSAQ</sequence>
<comment type="caution">
    <text evidence="1">The sequence shown here is derived from an EMBL/GenBank/DDBJ whole genome shotgun (WGS) entry which is preliminary data.</text>
</comment>
<feature type="non-terminal residue" evidence="1">
    <location>
        <position position="1"/>
    </location>
</feature>
<keyword evidence="2" id="KW-1185">Reference proteome</keyword>
<proteinExistence type="predicted"/>
<name>A0A232M4E6_9EURO</name>
<accession>A0A232M4E6</accession>
<feature type="non-terminal residue" evidence="1">
    <location>
        <position position="137"/>
    </location>
</feature>
<protein>
    <submittedName>
        <fullName evidence="1">Uncharacterized protein</fullName>
    </submittedName>
</protein>
<evidence type="ECO:0000313" key="1">
    <source>
        <dbReference type="EMBL" id="OXV11212.1"/>
    </source>
</evidence>
<gene>
    <name evidence="1" type="ORF">Egran_01031</name>
</gene>
<evidence type="ECO:0000313" key="2">
    <source>
        <dbReference type="Proteomes" id="UP000243515"/>
    </source>
</evidence>
<reference evidence="1 2" key="1">
    <citation type="journal article" date="2015" name="Environ. Microbiol.">
        <title>Metagenome sequence of Elaphomyces granulatus from sporocarp tissue reveals Ascomycota ectomycorrhizal fingerprints of genome expansion and a Proteobacteria-rich microbiome.</title>
        <authorList>
            <person name="Quandt C.A."/>
            <person name="Kohler A."/>
            <person name="Hesse C.N."/>
            <person name="Sharpton T.J."/>
            <person name="Martin F."/>
            <person name="Spatafora J.W."/>
        </authorList>
    </citation>
    <scope>NUCLEOTIDE SEQUENCE [LARGE SCALE GENOMIC DNA]</scope>
    <source>
        <strain evidence="1 2">OSC145934</strain>
    </source>
</reference>
<dbReference type="EMBL" id="NPHW01002562">
    <property type="protein sequence ID" value="OXV11212.1"/>
    <property type="molecule type" value="Genomic_DNA"/>
</dbReference>
<dbReference type="OrthoDB" id="5136142at2759"/>
<dbReference type="Proteomes" id="UP000243515">
    <property type="component" value="Unassembled WGS sequence"/>
</dbReference>